<dbReference type="AlphaFoldDB" id="A0A327M5B1"/>
<evidence type="ECO:0000256" key="2">
    <source>
        <dbReference type="SAM" id="Phobius"/>
    </source>
</evidence>
<feature type="compositionally biased region" description="Low complexity" evidence="1">
    <location>
        <begin position="182"/>
        <end position="203"/>
    </location>
</feature>
<evidence type="ECO:0000313" key="3">
    <source>
        <dbReference type="EMBL" id="RAI57697.1"/>
    </source>
</evidence>
<protein>
    <submittedName>
        <fullName evidence="3">Uncharacterized protein</fullName>
    </submittedName>
</protein>
<name>A0A327M5B1_9PROT</name>
<dbReference type="RefSeq" id="WP_111471262.1">
    <property type="nucleotide sequence ID" value="NZ_QLIX01000015.1"/>
</dbReference>
<feature type="region of interest" description="Disordered" evidence="1">
    <location>
        <begin position="171"/>
        <end position="217"/>
    </location>
</feature>
<gene>
    <name evidence="3" type="ORF">DOO78_18080</name>
</gene>
<feature type="transmembrane region" description="Helical" evidence="2">
    <location>
        <begin position="46"/>
        <end position="64"/>
    </location>
</feature>
<feature type="transmembrane region" description="Helical" evidence="2">
    <location>
        <begin position="134"/>
        <end position="152"/>
    </location>
</feature>
<evidence type="ECO:0000256" key="1">
    <source>
        <dbReference type="SAM" id="MobiDB-lite"/>
    </source>
</evidence>
<keyword evidence="2" id="KW-0812">Transmembrane</keyword>
<dbReference type="OrthoDB" id="7266499at2"/>
<evidence type="ECO:0000313" key="4">
    <source>
        <dbReference type="Proteomes" id="UP000249065"/>
    </source>
</evidence>
<organism evidence="3 4">
    <name type="scientific">Roseicella frigidaeris</name>
    <dbReference type="NCBI Taxonomy" id="2230885"/>
    <lineage>
        <taxon>Bacteria</taxon>
        <taxon>Pseudomonadati</taxon>
        <taxon>Pseudomonadota</taxon>
        <taxon>Alphaproteobacteria</taxon>
        <taxon>Acetobacterales</taxon>
        <taxon>Roseomonadaceae</taxon>
        <taxon>Roseicella</taxon>
    </lineage>
</organism>
<dbReference type="EMBL" id="QLIX01000015">
    <property type="protein sequence ID" value="RAI57697.1"/>
    <property type="molecule type" value="Genomic_DNA"/>
</dbReference>
<feature type="transmembrane region" description="Helical" evidence="2">
    <location>
        <begin position="21"/>
        <end position="40"/>
    </location>
</feature>
<sequence>MTQADRLYRWNRWYDGIPEAWRFQVVIWGLIVIGALNMLMTIAVGFPFGLLLLLAIAAITAIRLPHAFGWLQAGESEAAGSGARMEITAPDWVVRVNRWYDDLPEHSRPFVLLAALAIPGAINMMLTIAGGFPFGLLFLLAVLLLLAIRAPYAAGWIKMAEGTAPAPLFVSPPRSEIEGGTPPLASLDPPPASAAAVHQAPAPEGGAQADRPDRGTP</sequence>
<keyword evidence="2" id="KW-0472">Membrane</keyword>
<keyword evidence="4" id="KW-1185">Reference proteome</keyword>
<reference evidence="4" key="1">
    <citation type="submission" date="2018-06" db="EMBL/GenBank/DDBJ databases">
        <authorList>
            <person name="Khan S.A."/>
        </authorList>
    </citation>
    <scope>NUCLEOTIDE SEQUENCE [LARGE SCALE GENOMIC DNA]</scope>
    <source>
        <strain evidence="4">DB-1506</strain>
    </source>
</reference>
<dbReference type="Proteomes" id="UP000249065">
    <property type="component" value="Unassembled WGS sequence"/>
</dbReference>
<comment type="caution">
    <text evidence="3">The sequence shown here is derived from an EMBL/GenBank/DDBJ whole genome shotgun (WGS) entry which is preliminary data.</text>
</comment>
<keyword evidence="2" id="KW-1133">Transmembrane helix</keyword>
<proteinExistence type="predicted"/>
<accession>A0A327M5B1</accession>